<dbReference type="AlphaFoldDB" id="A0A835HV53"/>
<dbReference type="GO" id="GO:0005840">
    <property type="term" value="C:ribosome"/>
    <property type="evidence" value="ECO:0007669"/>
    <property type="project" value="UniProtKB-KW"/>
</dbReference>
<evidence type="ECO:0000256" key="2">
    <source>
        <dbReference type="ARBA" id="ARBA00007116"/>
    </source>
</evidence>
<dbReference type="Proteomes" id="UP000631114">
    <property type="component" value="Unassembled WGS sequence"/>
</dbReference>
<protein>
    <submittedName>
        <fullName evidence="7">Uncharacterized protein</fullName>
    </submittedName>
</protein>
<dbReference type="Pfam" id="PF00861">
    <property type="entry name" value="Ribosomal_L18p"/>
    <property type="match status" value="1"/>
</dbReference>
<dbReference type="GO" id="GO:0003735">
    <property type="term" value="F:structural constituent of ribosome"/>
    <property type="evidence" value="ECO:0007669"/>
    <property type="project" value="InterPro"/>
</dbReference>
<feature type="region of interest" description="Disordered" evidence="6">
    <location>
        <begin position="167"/>
        <end position="191"/>
    </location>
</feature>
<evidence type="ECO:0000256" key="1">
    <source>
        <dbReference type="ARBA" id="ARBA00004173"/>
    </source>
</evidence>
<dbReference type="OrthoDB" id="1932324at2759"/>
<evidence type="ECO:0000313" key="7">
    <source>
        <dbReference type="EMBL" id="KAF9604982.1"/>
    </source>
</evidence>
<evidence type="ECO:0000256" key="3">
    <source>
        <dbReference type="ARBA" id="ARBA00022980"/>
    </source>
</evidence>
<dbReference type="PANTHER" id="PTHR12899:SF7">
    <property type="entry name" value="EXPRESSED PROTEIN"/>
    <property type="match status" value="1"/>
</dbReference>
<comment type="similarity">
    <text evidence="2">Belongs to the universal ribosomal protein uL18 family.</text>
</comment>
<evidence type="ECO:0000256" key="4">
    <source>
        <dbReference type="ARBA" id="ARBA00023128"/>
    </source>
</evidence>
<feature type="compositionally biased region" description="Basic and acidic residues" evidence="6">
    <location>
        <begin position="150"/>
        <end position="161"/>
    </location>
</feature>
<dbReference type="GO" id="GO:0008097">
    <property type="term" value="F:5S rRNA binding"/>
    <property type="evidence" value="ECO:0007669"/>
    <property type="project" value="TreeGrafter"/>
</dbReference>
<dbReference type="PANTHER" id="PTHR12899">
    <property type="entry name" value="39S RIBOSOMAL PROTEIN L18, MITOCHONDRIAL"/>
    <property type="match status" value="1"/>
</dbReference>
<organism evidence="7 8">
    <name type="scientific">Coptis chinensis</name>
    <dbReference type="NCBI Taxonomy" id="261450"/>
    <lineage>
        <taxon>Eukaryota</taxon>
        <taxon>Viridiplantae</taxon>
        <taxon>Streptophyta</taxon>
        <taxon>Embryophyta</taxon>
        <taxon>Tracheophyta</taxon>
        <taxon>Spermatophyta</taxon>
        <taxon>Magnoliopsida</taxon>
        <taxon>Ranunculales</taxon>
        <taxon>Ranunculaceae</taxon>
        <taxon>Coptidoideae</taxon>
        <taxon>Coptis</taxon>
    </lineage>
</organism>
<evidence type="ECO:0000256" key="6">
    <source>
        <dbReference type="SAM" id="MobiDB-lite"/>
    </source>
</evidence>
<reference evidence="7 8" key="1">
    <citation type="submission" date="2020-10" db="EMBL/GenBank/DDBJ databases">
        <title>The Coptis chinensis genome and diversification of protoberbering-type alkaloids.</title>
        <authorList>
            <person name="Wang B."/>
            <person name="Shu S."/>
            <person name="Song C."/>
            <person name="Liu Y."/>
        </authorList>
    </citation>
    <scope>NUCLEOTIDE SEQUENCE [LARGE SCALE GENOMIC DNA]</scope>
    <source>
        <strain evidence="7">HL-2020</strain>
        <tissue evidence="7">Leaf</tissue>
    </source>
</reference>
<dbReference type="SUPFAM" id="SSF53137">
    <property type="entry name" value="Translational machinery components"/>
    <property type="match status" value="1"/>
</dbReference>
<keyword evidence="8" id="KW-1185">Reference proteome</keyword>
<dbReference type="CDD" id="cd00432">
    <property type="entry name" value="Ribosomal_L18_L5e"/>
    <property type="match status" value="1"/>
</dbReference>
<keyword evidence="5" id="KW-0687">Ribonucleoprotein</keyword>
<feature type="compositionally biased region" description="Polar residues" evidence="6">
    <location>
        <begin position="182"/>
        <end position="191"/>
    </location>
</feature>
<dbReference type="GO" id="GO:0006412">
    <property type="term" value="P:translation"/>
    <property type="evidence" value="ECO:0007669"/>
    <property type="project" value="InterPro"/>
</dbReference>
<dbReference type="GO" id="GO:1990904">
    <property type="term" value="C:ribonucleoprotein complex"/>
    <property type="evidence" value="ECO:0007669"/>
    <property type="project" value="UniProtKB-KW"/>
</dbReference>
<keyword evidence="3" id="KW-0689">Ribosomal protein</keyword>
<dbReference type="Gene3D" id="3.30.420.80">
    <property type="entry name" value="Ribosomal protein S11"/>
    <property type="match status" value="1"/>
</dbReference>
<accession>A0A835HV53</accession>
<name>A0A835HV53_9MAGN</name>
<dbReference type="GO" id="GO:0005739">
    <property type="term" value="C:mitochondrion"/>
    <property type="evidence" value="ECO:0007669"/>
    <property type="project" value="UniProtKB-SubCell"/>
</dbReference>
<dbReference type="InterPro" id="IPR057268">
    <property type="entry name" value="Ribosomal_L18"/>
</dbReference>
<proteinExistence type="inferred from homology"/>
<keyword evidence="4" id="KW-0496">Mitochondrion</keyword>
<dbReference type="InterPro" id="IPR036967">
    <property type="entry name" value="Ribosomal_uS11_sf"/>
</dbReference>
<dbReference type="EMBL" id="JADFTS010000005">
    <property type="protein sequence ID" value="KAF9604982.1"/>
    <property type="molecule type" value="Genomic_DNA"/>
</dbReference>
<dbReference type="InterPro" id="IPR005484">
    <property type="entry name" value="Ribosomal_uL18_bac/plant/anim"/>
</dbReference>
<feature type="region of interest" description="Disordered" evidence="6">
    <location>
        <begin position="142"/>
        <end position="161"/>
    </location>
</feature>
<evidence type="ECO:0000313" key="8">
    <source>
        <dbReference type="Proteomes" id="UP000631114"/>
    </source>
</evidence>
<comment type="caution">
    <text evidence="7">The sequence shown here is derived from an EMBL/GenBank/DDBJ whole genome shotgun (WGS) entry which is preliminary data.</text>
</comment>
<comment type="subcellular location">
    <subcellularLocation>
        <location evidence="1">Mitochondrion</location>
    </subcellularLocation>
</comment>
<gene>
    <name evidence="7" type="ORF">IFM89_011675</name>
</gene>
<sequence>MAVRFFFRKNTIVPFRVCSFCSNAPRLVDVDEASKPPSRMGMGFPSLLQPSRAHLEDINIELVDHDSWKVSSGLSEAWRQQMNGSFERKSKVVEPIDEPESLSSSLEFDDIEDMRFRGKLFYKLDRDSREFEEYNLDLKGKKGKKSSKKRKEEQKEKVNLKTPPKEKVVKAVKKKAPREGMDSSSVGKTERTPTFNQLTAPYHEPFCLDIFITKSSVRACIVHRATSNVVVVAHSISKDMKFDLKSTKDDNACAAVGGILAQRALADDIHDIVYTPRKGDKVEGKLQIVLQSLIDHGINVKVKIKKRKPKKVILSSK</sequence>
<evidence type="ECO:0000256" key="5">
    <source>
        <dbReference type="ARBA" id="ARBA00023274"/>
    </source>
</evidence>